<dbReference type="SUPFAM" id="SSF52540">
    <property type="entry name" value="P-loop containing nucleoside triphosphate hydrolases"/>
    <property type="match status" value="1"/>
</dbReference>
<dbReference type="PANTHER" id="PTHR37937:SF1">
    <property type="entry name" value="CONJUGATIVE TRANSFER: DNA TRANSPORT"/>
    <property type="match status" value="1"/>
</dbReference>
<protein>
    <submittedName>
        <fullName evidence="9">Type IV secretion system DNA-binding domain-containing protein</fullName>
    </submittedName>
</protein>
<organism evidence="9 10">
    <name type="scientific">Massilia jejuensis</name>
    <dbReference type="NCBI Taxonomy" id="648894"/>
    <lineage>
        <taxon>Bacteria</taxon>
        <taxon>Pseudomonadati</taxon>
        <taxon>Pseudomonadota</taxon>
        <taxon>Betaproteobacteria</taxon>
        <taxon>Burkholderiales</taxon>
        <taxon>Oxalobacteraceae</taxon>
        <taxon>Telluria group</taxon>
        <taxon>Massilia</taxon>
    </lineage>
</organism>
<dbReference type="PANTHER" id="PTHR37937">
    <property type="entry name" value="CONJUGATIVE TRANSFER: DNA TRANSPORT"/>
    <property type="match status" value="1"/>
</dbReference>
<evidence type="ECO:0000259" key="8">
    <source>
        <dbReference type="Pfam" id="PF10412"/>
    </source>
</evidence>
<keyword evidence="2" id="KW-1003">Cell membrane</keyword>
<feature type="compositionally biased region" description="Polar residues" evidence="6">
    <location>
        <begin position="650"/>
        <end position="663"/>
    </location>
</feature>
<dbReference type="CDD" id="cd01127">
    <property type="entry name" value="TrwB_TraG_TraD_VirD4"/>
    <property type="match status" value="1"/>
</dbReference>
<feature type="transmembrane region" description="Helical" evidence="7">
    <location>
        <begin position="124"/>
        <end position="144"/>
    </location>
</feature>
<keyword evidence="10" id="KW-1185">Reference proteome</keyword>
<reference evidence="10" key="1">
    <citation type="journal article" date="2019" name="Int. J. Syst. Evol. Microbiol.">
        <title>The Global Catalogue of Microorganisms (GCM) 10K type strain sequencing project: providing services to taxonomists for standard genome sequencing and annotation.</title>
        <authorList>
            <consortium name="The Broad Institute Genomics Platform"/>
            <consortium name="The Broad Institute Genome Sequencing Center for Infectious Disease"/>
            <person name="Wu L."/>
            <person name="Ma J."/>
        </authorList>
    </citation>
    <scope>NUCLEOTIDE SEQUENCE [LARGE SCALE GENOMIC DNA]</scope>
    <source>
        <strain evidence="10">CCUG 38813</strain>
    </source>
</reference>
<comment type="caution">
    <text evidence="9">The sequence shown here is derived from an EMBL/GenBank/DDBJ whole genome shotgun (WGS) entry which is preliminary data.</text>
</comment>
<keyword evidence="3 7" id="KW-0812">Transmembrane</keyword>
<keyword evidence="5 7" id="KW-0472">Membrane</keyword>
<sequence length="671" mass="74269">MARNIAATNAGVGQASVSTRIKLTIQAAKKCLFFGALPMFVTPLAYWISASTPQEYDVAKLAVTRLVVDETVHRKWRMRDAAGVRRIVSVDTGSGPFIQYIAAKDLPTVLGEGWAPARALTRTFWIAVGAAAVGYLGVWQLFVLRGRQQQANRRIRGASDIVEPSELSRLVRQRGGSDYRLADVPLPKDAPMRGILAVGSQGSGKSMAIHDFMQQVFAKKRKCVIYDQSGEFFRAYFRPGKDMFFNPAFKGSLPWSIFKEMHNRYDANTLAQAFLPPKSAAGAVGANSFFEDAARALFSVILLRLTERGAVNTKDMARAILEMPDIEMEHLIQKSVASSAIGGDSKSQRQGVISSISIYLDGIAAVNEGAWSIAEFLDRPDDARLFIFGSDDTKAMFAPLYRLILQVAFSSIAARQEVVHYDRYWFLLDEVHTLGDIKIEEQLATLRKYGVCVLAGTQNDSQFVTSIGKDRAESTMNGFNTLLQLALNDAEAKERAAKRFGKVETETISQNQAVAVVEQRDGAGLVINEQEKWAVMPATFGQLDICTGFLKFAGNYPIARVDYSSWLRPRFGFLPARIASFAPRQENPPRDERFQISRPTLPSGESAFDGVRREAELARAEAERKKKEEQEREKQQTNEQQTAAEVIDVSMTSSSTEVATPNANRDLDLGL</sequence>
<dbReference type="EMBL" id="JBHSMS010000022">
    <property type="protein sequence ID" value="MFC5510604.1"/>
    <property type="molecule type" value="Genomic_DNA"/>
</dbReference>
<dbReference type="InterPro" id="IPR019476">
    <property type="entry name" value="T4SS_TraD_DNA-bd"/>
</dbReference>
<evidence type="ECO:0000256" key="5">
    <source>
        <dbReference type="ARBA" id="ARBA00023136"/>
    </source>
</evidence>
<gene>
    <name evidence="9" type="ORF">ACFPOU_05655</name>
</gene>
<comment type="subcellular location">
    <subcellularLocation>
        <location evidence="1">Cell membrane</location>
        <topology evidence="1">Multi-pass membrane protein</topology>
    </subcellularLocation>
</comment>
<evidence type="ECO:0000256" key="2">
    <source>
        <dbReference type="ARBA" id="ARBA00022475"/>
    </source>
</evidence>
<keyword evidence="4 7" id="KW-1133">Transmembrane helix</keyword>
<evidence type="ECO:0000256" key="4">
    <source>
        <dbReference type="ARBA" id="ARBA00022989"/>
    </source>
</evidence>
<dbReference type="InterPro" id="IPR051539">
    <property type="entry name" value="T4SS-coupling_protein"/>
</dbReference>
<evidence type="ECO:0000313" key="10">
    <source>
        <dbReference type="Proteomes" id="UP001596031"/>
    </source>
</evidence>
<dbReference type="Pfam" id="PF10412">
    <property type="entry name" value="TrwB_AAD_bind"/>
    <property type="match status" value="1"/>
</dbReference>
<evidence type="ECO:0000313" key="9">
    <source>
        <dbReference type="EMBL" id="MFC5510604.1"/>
    </source>
</evidence>
<dbReference type="Proteomes" id="UP001596031">
    <property type="component" value="Unassembled WGS sequence"/>
</dbReference>
<feature type="compositionally biased region" description="Basic and acidic residues" evidence="6">
    <location>
        <begin position="610"/>
        <end position="636"/>
    </location>
</feature>
<dbReference type="RefSeq" id="WP_379718064.1">
    <property type="nucleotide sequence ID" value="NZ_JBHSMS010000022.1"/>
</dbReference>
<evidence type="ECO:0000256" key="7">
    <source>
        <dbReference type="SAM" id="Phobius"/>
    </source>
</evidence>
<feature type="domain" description="Type IV secretion system coupling protein TraD DNA-binding" evidence="8">
    <location>
        <begin position="179"/>
        <end position="562"/>
    </location>
</feature>
<proteinExistence type="predicted"/>
<keyword evidence="9" id="KW-0238">DNA-binding</keyword>
<evidence type="ECO:0000256" key="6">
    <source>
        <dbReference type="SAM" id="MobiDB-lite"/>
    </source>
</evidence>
<dbReference type="GO" id="GO:0003677">
    <property type="term" value="F:DNA binding"/>
    <property type="evidence" value="ECO:0007669"/>
    <property type="project" value="UniProtKB-KW"/>
</dbReference>
<feature type="region of interest" description="Disordered" evidence="6">
    <location>
        <begin position="584"/>
        <end position="671"/>
    </location>
</feature>
<dbReference type="InterPro" id="IPR027417">
    <property type="entry name" value="P-loop_NTPase"/>
</dbReference>
<accession>A0ABW0PFB0</accession>
<dbReference type="Gene3D" id="3.40.50.300">
    <property type="entry name" value="P-loop containing nucleotide triphosphate hydrolases"/>
    <property type="match status" value="2"/>
</dbReference>
<name>A0ABW0PFB0_9BURK</name>
<evidence type="ECO:0000256" key="3">
    <source>
        <dbReference type="ARBA" id="ARBA00022692"/>
    </source>
</evidence>
<evidence type="ECO:0000256" key="1">
    <source>
        <dbReference type="ARBA" id="ARBA00004651"/>
    </source>
</evidence>